<feature type="signal peptide" evidence="5">
    <location>
        <begin position="1"/>
        <end position="17"/>
    </location>
</feature>
<dbReference type="InterPro" id="IPR056386">
    <property type="entry name" value="Ig_CD22"/>
</dbReference>
<protein>
    <recommendedName>
        <fullName evidence="1">B-cell receptor CD22</fullName>
    </recommendedName>
    <alternativeName>
        <fullName evidence="2">Sialic acid-binding Ig-like lectin 2</fullName>
    </alternativeName>
</protein>
<sequence length="441" mass="48687">MNMMMFADVLCVTVVQAQDGWGVTYTATDICAIKGSTVNISCTYTYPSNVRVQETFWFTKGTNTDPVDLKTQSEYSGRVQYQCKDKTCTLTIRDLRDTDSAQYKFRFITNQQSGHYTGSPGVTLTVTDLQVKPSSYSSWLDCHNRCDLPGPLSYVWYKNGQKTSQKQSYYYYYSDSFNSADSYSCAVATYEHLPSPSVLLSVSVSPSAEIVEGSSVTLTCSNDANPAASYTWYKKHGNPSLQPASKQFNFSSIQSSDSGEYYCTAENDLGRRTSGSIFIHVTYPPKLLSVSVSPSAEIVEGSSVTLTCSSDANPAANYTWSMKHGNPSLQPASKQFIFSSIQSSDSGEYYCTAENELGRRTSGSIFINVTCESNSFFTKQHTANNTLGKTTQTICGDDPESRPHTSRIDCLDPYSKDNTKAPGFLTPESLTQLALDRRFLT</sequence>
<dbReference type="InterPro" id="IPR003598">
    <property type="entry name" value="Ig_sub2"/>
</dbReference>
<dbReference type="SMART" id="SM00408">
    <property type="entry name" value="IGc2"/>
    <property type="match status" value="2"/>
</dbReference>
<dbReference type="InterPro" id="IPR036179">
    <property type="entry name" value="Ig-like_dom_sf"/>
</dbReference>
<dbReference type="SMART" id="SM00409">
    <property type="entry name" value="IG"/>
    <property type="match status" value="3"/>
</dbReference>
<evidence type="ECO:0000313" key="8">
    <source>
        <dbReference type="Proteomes" id="UP000261640"/>
    </source>
</evidence>
<evidence type="ECO:0000256" key="1">
    <source>
        <dbReference type="ARBA" id="ARBA00040106"/>
    </source>
</evidence>
<keyword evidence="8" id="KW-1185">Reference proteome</keyword>
<feature type="domain" description="Ig-like" evidence="6">
    <location>
        <begin position="120"/>
        <end position="187"/>
    </location>
</feature>
<evidence type="ECO:0000256" key="2">
    <source>
        <dbReference type="ARBA" id="ARBA00041781"/>
    </source>
</evidence>
<organism evidence="7 8">
    <name type="scientific">Mastacembelus armatus</name>
    <name type="common">zig-zag eel</name>
    <dbReference type="NCBI Taxonomy" id="205130"/>
    <lineage>
        <taxon>Eukaryota</taxon>
        <taxon>Metazoa</taxon>
        <taxon>Chordata</taxon>
        <taxon>Craniata</taxon>
        <taxon>Vertebrata</taxon>
        <taxon>Euteleostomi</taxon>
        <taxon>Actinopterygii</taxon>
        <taxon>Neopterygii</taxon>
        <taxon>Teleostei</taxon>
        <taxon>Neoteleostei</taxon>
        <taxon>Acanthomorphata</taxon>
        <taxon>Anabantaria</taxon>
        <taxon>Synbranchiformes</taxon>
        <taxon>Mastacembelidae</taxon>
        <taxon>Mastacembelus</taxon>
    </lineage>
</organism>
<name>A0A3Q3KTJ6_9TELE</name>
<evidence type="ECO:0000256" key="3">
    <source>
        <dbReference type="ARBA" id="ARBA00045430"/>
    </source>
</evidence>
<dbReference type="Pfam" id="PF13927">
    <property type="entry name" value="Ig_3"/>
    <property type="match status" value="1"/>
</dbReference>
<dbReference type="InterPro" id="IPR007110">
    <property type="entry name" value="Ig-like_dom"/>
</dbReference>
<dbReference type="Ensembl" id="ENSMAMT00000004872.2">
    <property type="protein sequence ID" value="ENSMAMP00000004752.2"/>
    <property type="gene ID" value="ENSMAMG00000003461.2"/>
</dbReference>
<dbReference type="Gene3D" id="2.60.40.10">
    <property type="entry name" value="Immunoglobulins"/>
    <property type="match status" value="3"/>
</dbReference>
<reference evidence="7" key="1">
    <citation type="submission" date="2025-08" db="UniProtKB">
        <authorList>
            <consortium name="Ensembl"/>
        </authorList>
    </citation>
    <scope>IDENTIFICATION</scope>
</reference>
<evidence type="ECO:0000256" key="5">
    <source>
        <dbReference type="SAM" id="SignalP"/>
    </source>
</evidence>
<reference evidence="7" key="2">
    <citation type="submission" date="2025-09" db="UniProtKB">
        <authorList>
            <consortium name="Ensembl"/>
        </authorList>
    </citation>
    <scope>IDENTIFICATION</scope>
</reference>
<dbReference type="PANTHER" id="PTHR46013">
    <property type="entry name" value="VASCULAR CELL ADHESION MOLECULE 1"/>
    <property type="match status" value="1"/>
</dbReference>
<dbReference type="CDD" id="cd00096">
    <property type="entry name" value="Ig"/>
    <property type="match status" value="2"/>
</dbReference>
<comment type="subunit">
    <text evidence="4">Predominantly monomer of isoform CD22-beta. Also found as heterodimer of isoform CD22-beta and a shorter isoform. Interacts with PTPN6/SHP-1, LYN, SYK, PIK3R1/PIK3R2 and PLCG1 upon phosphorylation. Interacts with GRB2, INPP5D and SHC1 upon phosphorylation. May form a complex with INPP5D/SHIP, GRB2 and SHC1.</text>
</comment>
<proteinExistence type="predicted"/>
<evidence type="ECO:0000256" key="4">
    <source>
        <dbReference type="ARBA" id="ARBA00046458"/>
    </source>
</evidence>
<dbReference type="AlphaFoldDB" id="A0A3Q3KTJ6"/>
<dbReference type="PANTHER" id="PTHR46013:SF4">
    <property type="entry name" value="B-CELL RECEPTOR CD22-RELATED"/>
    <property type="match status" value="1"/>
</dbReference>
<evidence type="ECO:0000313" key="7">
    <source>
        <dbReference type="Ensembl" id="ENSMAMP00000004752.2"/>
    </source>
</evidence>
<dbReference type="GeneTree" id="ENSGT01010000222294"/>
<dbReference type="SUPFAM" id="SSF48726">
    <property type="entry name" value="Immunoglobulin"/>
    <property type="match status" value="4"/>
</dbReference>
<accession>A0A3Q3KTJ6</accession>
<dbReference type="InterPro" id="IPR013783">
    <property type="entry name" value="Ig-like_fold"/>
</dbReference>
<keyword evidence="5" id="KW-0732">Signal</keyword>
<dbReference type="InterPro" id="IPR003599">
    <property type="entry name" value="Ig_sub"/>
</dbReference>
<feature type="domain" description="Ig-like" evidence="6">
    <location>
        <begin position="196"/>
        <end position="274"/>
    </location>
</feature>
<dbReference type="PROSITE" id="PS50835">
    <property type="entry name" value="IG_LIKE"/>
    <property type="match status" value="3"/>
</dbReference>
<feature type="chain" id="PRO_5031342467" description="B-cell receptor CD22" evidence="5">
    <location>
        <begin position="18"/>
        <end position="441"/>
    </location>
</feature>
<feature type="domain" description="Ig-like" evidence="6">
    <location>
        <begin position="285"/>
        <end position="370"/>
    </location>
</feature>
<dbReference type="Pfam" id="PF13895">
    <property type="entry name" value="Ig_2"/>
    <property type="match status" value="1"/>
</dbReference>
<dbReference type="Pfam" id="PF24518">
    <property type="entry name" value="Ig_CD22"/>
    <property type="match status" value="1"/>
</dbReference>
<dbReference type="FunCoup" id="A0A3Q3KTJ6">
    <property type="interactions" value="734"/>
</dbReference>
<evidence type="ECO:0000259" key="6">
    <source>
        <dbReference type="PROSITE" id="PS50835"/>
    </source>
</evidence>
<dbReference type="InParanoid" id="A0A3Q3KTJ6"/>
<comment type="function">
    <text evidence="3">Most highly expressed siglec (sialic acid-binding immunoglobulin-like lectin) on B-cells that plays a role in various aspects of B-cell biology including differentiation, antigen presentation, and trafficking to bone marrow. Binds to alpha 2,6-linked sialic acid residues of surface molecules such as CD22 itself, CD45 and IgM in a cis configuration. Can also bind to ligands on other cells as an adhesion molecule in a trans configuration. Acts as an inhibitory coreceptor on the surface of B-cells and inhibits B-cell receptor induced signaling, characterized by inhibition of the calcium mobilization and cellular activation. Mechanistically, the immunoreceptor tyrosine-based inhibitory motif domain is phosphorylated by the Src kinase LYN, which in turn leads to the recruitment of the protein tyrosine phosphatase 1/PTPN6, leading to the negative regulation of BCR signaling. If this negative signaling from is of sufficient strength, apoptosis of the B-cell can be induced.</text>
</comment>
<dbReference type="Proteomes" id="UP000261640">
    <property type="component" value="Unplaced"/>
</dbReference>